<dbReference type="InterPro" id="IPR027124">
    <property type="entry name" value="Swc5/CFDP1/2"/>
</dbReference>
<dbReference type="PANTHER" id="PTHR23227">
    <property type="entry name" value="BUCENTAUR RELATED"/>
    <property type="match status" value="1"/>
</dbReference>
<dbReference type="Gene3D" id="3.60.10.10">
    <property type="entry name" value="Endonuclease/exonuclease/phosphatase"/>
    <property type="match status" value="1"/>
</dbReference>
<dbReference type="Proteomes" id="UP000050525">
    <property type="component" value="Unassembled WGS sequence"/>
</dbReference>
<dbReference type="PANTHER" id="PTHR23227:SF84">
    <property type="entry name" value="ENDONUCLEASE_EXONUCLEASE_PHOSPHATASE DOMAIN-CONTAINING PROTEIN"/>
    <property type="match status" value="1"/>
</dbReference>
<reference evidence="1 2" key="1">
    <citation type="journal article" date="2012" name="Genome Biol.">
        <title>Sequencing three crocodilian genomes to illuminate the evolution of archosaurs and amniotes.</title>
        <authorList>
            <person name="St John J.A."/>
            <person name="Braun E.L."/>
            <person name="Isberg S.R."/>
            <person name="Miles L.G."/>
            <person name="Chong A.Y."/>
            <person name="Gongora J."/>
            <person name="Dalzell P."/>
            <person name="Moran C."/>
            <person name="Bed'hom B."/>
            <person name="Abzhanov A."/>
            <person name="Burgess S.C."/>
            <person name="Cooksey A.M."/>
            <person name="Castoe T.A."/>
            <person name="Crawford N.G."/>
            <person name="Densmore L.D."/>
            <person name="Drew J.C."/>
            <person name="Edwards S.V."/>
            <person name="Faircloth B.C."/>
            <person name="Fujita M.K."/>
            <person name="Greenwold M.J."/>
            <person name="Hoffmann F.G."/>
            <person name="Howard J.M."/>
            <person name="Iguchi T."/>
            <person name="Janes D.E."/>
            <person name="Khan S.Y."/>
            <person name="Kohno S."/>
            <person name="de Koning A.J."/>
            <person name="Lance S.L."/>
            <person name="McCarthy F.M."/>
            <person name="McCormack J.E."/>
            <person name="Merchant M.E."/>
            <person name="Peterson D.G."/>
            <person name="Pollock D.D."/>
            <person name="Pourmand N."/>
            <person name="Raney B.J."/>
            <person name="Roessler K.A."/>
            <person name="Sanford J.R."/>
            <person name="Sawyer R.H."/>
            <person name="Schmidt C.J."/>
            <person name="Triplett E.W."/>
            <person name="Tuberville T.D."/>
            <person name="Venegas-Anaya M."/>
            <person name="Howard J.T."/>
            <person name="Jarvis E.D."/>
            <person name="Guillette L.J.Jr."/>
            <person name="Glenn T.C."/>
            <person name="Green R.E."/>
            <person name="Ray D.A."/>
        </authorList>
    </citation>
    <scope>NUCLEOTIDE SEQUENCE [LARGE SCALE GENOMIC DNA]</scope>
    <source>
        <strain evidence="1">KSC_2009_1</strain>
    </source>
</reference>
<dbReference type="STRING" id="8496.A0A151MR59"/>
<comment type="caution">
    <text evidence="1">The sequence shown here is derived from an EMBL/GenBank/DDBJ whole genome shotgun (WGS) entry which is preliminary data.</text>
</comment>
<gene>
    <name evidence="1" type="ORF">Y1Q_0018193</name>
</gene>
<dbReference type="InterPro" id="IPR036691">
    <property type="entry name" value="Endo/exonu/phosph_ase_sf"/>
</dbReference>
<dbReference type="AlphaFoldDB" id="A0A151MR59"/>
<sequence length="117" mass="13260">MHSIISMYAPTTINSDKVKNQFYNDLHCMIAAVPEFDSLILLGDFSAKIGSDYQAWDGVIGKHGSGSCNSYGLLLLRLCAEHELLVTNAVFHLPNQKMTSWMHPHFKHWHLNDYVIV</sequence>
<evidence type="ECO:0000313" key="1">
    <source>
        <dbReference type="EMBL" id="KYO27026.1"/>
    </source>
</evidence>
<accession>A0A151MR59</accession>
<evidence type="ECO:0000313" key="2">
    <source>
        <dbReference type="Proteomes" id="UP000050525"/>
    </source>
</evidence>
<dbReference type="EMBL" id="AKHW03005442">
    <property type="protein sequence ID" value="KYO27026.1"/>
    <property type="molecule type" value="Genomic_DNA"/>
</dbReference>
<evidence type="ECO:0008006" key="3">
    <source>
        <dbReference type="Google" id="ProtNLM"/>
    </source>
</evidence>
<proteinExistence type="predicted"/>
<protein>
    <recommendedName>
        <fullName evidence="3">Endonuclease/exonuclease/phosphatase domain-containing protein</fullName>
    </recommendedName>
</protein>
<dbReference type="SUPFAM" id="SSF56219">
    <property type="entry name" value="DNase I-like"/>
    <property type="match status" value="1"/>
</dbReference>
<name>A0A151MR59_ALLMI</name>
<keyword evidence="2" id="KW-1185">Reference proteome</keyword>
<organism evidence="1 2">
    <name type="scientific">Alligator mississippiensis</name>
    <name type="common">American alligator</name>
    <dbReference type="NCBI Taxonomy" id="8496"/>
    <lineage>
        <taxon>Eukaryota</taxon>
        <taxon>Metazoa</taxon>
        <taxon>Chordata</taxon>
        <taxon>Craniata</taxon>
        <taxon>Vertebrata</taxon>
        <taxon>Euteleostomi</taxon>
        <taxon>Archelosauria</taxon>
        <taxon>Archosauria</taxon>
        <taxon>Crocodylia</taxon>
        <taxon>Alligatoridae</taxon>
        <taxon>Alligatorinae</taxon>
        <taxon>Alligator</taxon>
    </lineage>
</organism>